<dbReference type="AlphaFoldDB" id="A0A8J2HQ56"/>
<reference evidence="2" key="1">
    <citation type="submission" date="2021-04" db="EMBL/GenBank/DDBJ databases">
        <authorList>
            <person name="Chebbi M.A.C M."/>
        </authorList>
    </citation>
    <scope>NUCLEOTIDE SEQUENCE</scope>
</reference>
<proteinExistence type="predicted"/>
<evidence type="ECO:0000256" key="1">
    <source>
        <dbReference type="SAM" id="MobiDB-lite"/>
    </source>
</evidence>
<organism evidence="2 3">
    <name type="scientific">Cotesia congregata</name>
    <name type="common">Parasitoid wasp</name>
    <name type="synonym">Apanteles congregatus</name>
    <dbReference type="NCBI Taxonomy" id="51543"/>
    <lineage>
        <taxon>Eukaryota</taxon>
        <taxon>Metazoa</taxon>
        <taxon>Ecdysozoa</taxon>
        <taxon>Arthropoda</taxon>
        <taxon>Hexapoda</taxon>
        <taxon>Insecta</taxon>
        <taxon>Pterygota</taxon>
        <taxon>Neoptera</taxon>
        <taxon>Endopterygota</taxon>
        <taxon>Hymenoptera</taxon>
        <taxon>Apocrita</taxon>
        <taxon>Ichneumonoidea</taxon>
        <taxon>Braconidae</taxon>
        <taxon>Microgastrinae</taxon>
        <taxon>Cotesia</taxon>
    </lineage>
</organism>
<gene>
    <name evidence="2" type="ORF">HICCMSTLAB_LOCUS11199</name>
</gene>
<dbReference type="Proteomes" id="UP000786811">
    <property type="component" value="Unassembled WGS sequence"/>
</dbReference>
<evidence type="ECO:0000313" key="3">
    <source>
        <dbReference type="Proteomes" id="UP000786811"/>
    </source>
</evidence>
<dbReference type="OrthoDB" id="7697376at2759"/>
<protein>
    <submittedName>
        <fullName evidence="2">Uncharacterized protein</fullName>
    </submittedName>
</protein>
<feature type="compositionally biased region" description="Polar residues" evidence="1">
    <location>
        <begin position="1"/>
        <end position="12"/>
    </location>
</feature>
<accession>A0A8J2HQ56</accession>
<comment type="caution">
    <text evidence="2">The sequence shown here is derived from an EMBL/GenBank/DDBJ whole genome shotgun (WGS) entry which is preliminary data.</text>
</comment>
<feature type="region of interest" description="Disordered" evidence="1">
    <location>
        <begin position="1"/>
        <end position="70"/>
    </location>
</feature>
<keyword evidence="3" id="KW-1185">Reference proteome</keyword>
<dbReference type="EMBL" id="CAJNRD030001123">
    <property type="protein sequence ID" value="CAG5102818.1"/>
    <property type="molecule type" value="Genomic_DNA"/>
</dbReference>
<name>A0A8J2HQ56_COTCN</name>
<sequence>MTHHGVNTQRPRMTTVPLERPIPSPRRRNRLNEGLPQPTANSTHLPAHNVTFAPGMAPLGANSPQHSHSEHCVLSGMGGGPHYQPAIYGRVSKWNLKFSGLGSARVESFLNRLDECLTTCGQSFERQARYYNRHHRDERIAVGDVVRVRQHTLSRGVDRFSSKLARKYSQETYVVSKVISPVVYKLVSENNRPAGRKHVKTLRLVERALENDDIDE</sequence>
<evidence type="ECO:0000313" key="2">
    <source>
        <dbReference type="EMBL" id="CAG5102818.1"/>
    </source>
</evidence>